<dbReference type="SUPFAM" id="SSF53474">
    <property type="entry name" value="alpha/beta-Hydrolases"/>
    <property type="match status" value="1"/>
</dbReference>
<evidence type="ECO:0000256" key="7">
    <source>
        <dbReference type="SAM" id="MobiDB-lite"/>
    </source>
</evidence>
<evidence type="ECO:0000313" key="10">
    <source>
        <dbReference type="Proteomes" id="UP000275772"/>
    </source>
</evidence>
<accession>A0A383UMA7</accession>
<gene>
    <name evidence="9" type="ORF">BLGHR1_12207</name>
</gene>
<dbReference type="GO" id="GO:0005640">
    <property type="term" value="C:nuclear outer membrane"/>
    <property type="evidence" value="ECO:0007669"/>
    <property type="project" value="UniProtKB-SubCell"/>
</dbReference>
<dbReference type="PANTHER" id="PTHR12265:SF30">
    <property type="entry name" value="TRANSMEMBRANE PROTEIN 53"/>
    <property type="match status" value="1"/>
</dbReference>
<feature type="compositionally biased region" description="Basic and acidic residues" evidence="7">
    <location>
        <begin position="1"/>
        <end position="11"/>
    </location>
</feature>
<keyword evidence="3 8" id="KW-1133">Transmembrane helix</keyword>
<keyword evidence="5" id="KW-0539">Nucleus</keyword>
<dbReference type="Proteomes" id="UP000275772">
    <property type="component" value="Unassembled WGS sequence"/>
</dbReference>
<evidence type="ECO:0000313" key="9">
    <source>
        <dbReference type="EMBL" id="SZF01441.1"/>
    </source>
</evidence>
<evidence type="ECO:0000256" key="2">
    <source>
        <dbReference type="ARBA" id="ARBA00022692"/>
    </source>
</evidence>
<dbReference type="VEuPathDB" id="FungiDB:BLGHR1_12207"/>
<dbReference type="InterPro" id="IPR008547">
    <property type="entry name" value="DUF829_TMEM53"/>
</dbReference>
<proteinExistence type="inferred from homology"/>
<dbReference type="Gene3D" id="3.40.50.1820">
    <property type="entry name" value="alpha/beta hydrolase"/>
    <property type="match status" value="1"/>
</dbReference>
<protein>
    <recommendedName>
        <fullName evidence="11">Indole-diterpene biosynthesis protein PaxU</fullName>
    </recommendedName>
</protein>
<dbReference type="Pfam" id="PF05705">
    <property type="entry name" value="DUF829"/>
    <property type="match status" value="1"/>
</dbReference>
<dbReference type="AlphaFoldDB" id="A0A383UMA7"/>
<organism evidence="9 10">
    <name type="scientific">Blumeria hordei</name>
    <name type="common">Barley powdery mildew</name>
    <name type="synonym">Blumeria graminis f. sp. hordei</name>
    <dbReference type="NCBI Taxonomy" id="2867405"/>
    <lineage>
        <taxon>Eukaryota</taxon>
        <taxon>Fungi</taxon>
        <taxon>Dikarya</taxon>
        <taxon>Ascomycota</taxon>
        <taxon>Pezizomycotina</taxon>
        <taxon>Leotiomycetes</taxon>
        <taxon>Erysiphales</taxon>
        <taxon>Erysiphaceae</taxon>
        <taxon>Blumeria</taxon>
    </lineage>
</organism>
<feature type="transmembrane region" description="Helical" evidence="8">
    <location>
        <begin position="181"/>
        <end position="205"/>
    </location>
</feature>
<evidence type="ECO:0008006" key="11">
    <source>
        <dbReference type="Google" id="ProtNLM"/>
    </source>
</evidence>
<sequence length="294" mass="33123">MSVAKVEEKTRRASPSPPPSAPFDLAKYQRLNRSIWYYVPEKQPSTPTGAPSVILLAGWMAATPRHISKYSAGYSALYPHARIIAITTTPWDMFPIDCISGGVGRVQPILDILYGLQPYEKVLMHTMSNGGIMTSVYIARLFKEFTGRLLPISAIVLDSAPGKATWSASVKAFGVVIPNNFILIFLGYALIYFLFGIYCGIYKLFNMLDGVAEGRIEFNNPELFDVQTPRLYIYSESDPIVDWNDVEEHAHEAEETGYQVMYEKFTESGHAGHLMVDANRYWGTVRRMWEKINS</sequence>
<feature type="region of interest" description="Disordered" evidence="7">
    <location>
        <begin position="1"/>
        <end position="22"/>
    </location>
</feature>
<comment type="similarity">
    <text evidence="1">Belongs to the TMEM53 family.</text>
</comment>
<dbReference type="PANTHER" id="PTHR12265">
    <property type="entry name" value="TRANSMEMBRANE PROTEIN 53"/>
    <property type="match status" value="1"/>
</dbReference>
<evidence type="ECO:0000256" key="8">
    <source>
        <dbReference type="SAM" id="Phobius"/>
    </source>
</evidence>
<evidence type="ECO:0000256" key="4">
    <source>
        <dbReference type="ARBA" id="ARBA00023136"/>
    </source>
</evidence>
<dbReference type="InterPro" id="IPR029058">
    <property type="entry name" value="AB_hydrolase_fold"/>
</dbReference>
<keyword evidence="4 8" id="KW-0472">Membrane</keyword>
<dbReference type="EMBL" id="UNSH01000036">
    <property type="protein sequence ID" value="SZF01441.1"/>
    <property type="molecule type" value="Genomic_DNA"/>
</dbReference>
<keyword evidence="2 8" id="KW-0812">Transmembrane</keyword>
<reference evidence="9 10" key="1">
    <citation type="submission" date="2017-11" db="EMBL/GenBank/DDBJ databases">
        <authorList>
            <person name="Kracher B."/>
        </authorList>
    </citation>
    <scope>NUCLEOTIDE SEQUENCE [LARGE SCALE GENOMIC DNA]</scope>
    <source>
        <strain evidence="9 10">RACE1</strain>
    </source>
</reference>
<name>A0A383UMA7_BLUHO</name>
<evidence type="ECO:0000256" key="1">
    <source>
        <dbReference type="ARBA" id="ARBA00007387"/>
    </source>
</evidence>
<evidence type="ECO:0000256" key="6">
    <source>
        <dbReference type="ARBA" id="ARBA00034303"/>
    </source>
</evidence>
<evidence type="ECO:0000256" key="5">
    <source>
        <dbReference type="ARBA" id="ARBA00023242"/>
    </source>
</evidence>
<evidence type="ECO:0000256" key="3">
    <source>
        <dbReference type="ARBA" id="ARBA00022989"/>
    </source>
</evidence>
<comment type="subcellular location">
    <subcellularLocation>
        <location evidence="6">Nucleus outer membrane</location>
        <topology evidence="6">Single-pass membrane protein</topology>
    </subcellularLocation>
</comment>